<keyword evidence="2" id="KW-0732">Signal</keyword>
<name>A0A2K8U618_9GAMM</name>
<evidence type="ECO:0000313" key="5">
    <source>
        <dbReference type="Proteomes" id="UP000232638"/>
    </source>
</evidence>
<dbReference type="SMART" id="SM00257">
    <property type="entry name" value="LysM"/>
    <property type="match status" value="1"/>
</dbReference>
<feature type="signal peptide" evidence="2">
    <location>
        <begin position="1"/>
        <end position="21"/>
    </location>
</feature>
<dbReference type="InterPro" id="IPR050570">
    <property type="entry name" value="Cell_wall_metabolism_enzyme"/>
</dbReference>
<evidence type="ECO:0000259" key="3">
    <source>
        <dbReference type="PROSITE" id="PS51782"/>
    </source>
</evidence>
<feature type="domain" description="LysM" evidence="3">
    <location>
        <begin position="45"/>
        <end position="89"/>
    </location>
</feature>
<keyword evidence="5" id="KW-1185">Reference proteome</keyword>
<dbReference type="InterPro" id="IPR016047">
    <property type="entry name" value="M23ase_b-sheet_dom"/>
</dbReference>
<evidence type="ECO:0000256" key="1">
    <source>
        <dbReference type="ARBA" id="ARBA00038420"/>
    </source>
</evidence>
<dbReference type="Pfam" id="PF01476">
    <property type="entry name" value="LysM"/>
    <property type="match status" value="1"/>
</dbReference>
<organism evidence="4 5">
    <name type="scientific">Candidatus Thiodictyon syntrophicum</name>
    <dbReference type="NCBI Taxonomy" id="1166950"/>
    <lineage>
        <taxon>Bacteria</taxon>
        <taxon>Pseudomonadati</taxon>
        <taxon>Pseudomonadota</taxon>
        <taxon>Gammaproteobacteria</taxon>
        <taxon>Chromatiales</taxon>
        <taxon>Chromatiaceae</taxon>
        <taxon>Thiodictyon</taxon>
    </lineage>
</organism>
<dbReference type="CDD" id="cd00118">
    <property type="entry name" value="LysM"/>
    <property type="match status" value="1"/>
</dbReference>
<dbReference type="Gene3D" id="3.10.350.10">
    <property type="entry name" value="LysM domain"/>
    <property type="match status" value="1"/>
</dbReference>
<dbReference type="Pfam" id="PF01551">
    <property type="entry name" value="Peptidase_M23"/>
    <property type="match status" value="1"/>
</dbReference>
<dbReference type="GO" id="GO:0032153">
    <property type="term" value="C:cell division site"/>
    <property type="evidence" value="ECO:0007669"/>
    <property type="project" value="TreeGrafter"/>
</dbReference>
<dbReference type="InterPro" id="IPR036779">
    <property type="entry name" value="LysM_dom_sf"/>
</dbReference>
<sequence length="255" mass="26415">MIRVWSAILATLLLLGGCASTGPAPVGGWGGQKAGARSYAPVPKGYYRVRRGDSLGGISQRRRVSVDHLIRWNGLKPPYTLYVGRVLRVAPPRAGTSRAARVTARPGAAKSVRPAVGAGVAPVSGSGAGASAVVWAWPLAGAVVQGFRAGDPARPGLRISCRPGEEVHAAGAGAVVYSGSGLKGYGNLIIVKHNKNYLSAYGFNRRLLVKEGDSVTRGQALAECGEGPGGAPLLHFEVRRNGASVNPLLYLPPRA</sequence>
<dbReference type="KEGG" id="tsy:THSYN_08750"/>
<protein>
    <submittedName>
        <fullName evidence="4">Peptidase M23</fullName>
    </submittedName>
</protein>
<dbReference type="PROSITE" id="PS51257">
    <property type="entry name" value="PROKAR_LIPOPROTEIN"/>
    <property type="match status" value="1"/>
</dbReference>
<reference evidence="4 5" key="1">
    <citation type="submission" date="2017-03" db="EMBL/GenBank/DDBJ databases">
        <title>Complete genome sequence of Candidatus 'Thiodictyon syntrophicum' sp. nov. strain Cad16T, a photolithoautotroph purple sulfur bacterium isolated from an alpine meromictic lake.</title>
        <authorList>
            <person name="Luedin S.M."/>
            <person name="Pothier J.F."/>
            <person name="Danza F."/>
            <person name="Storelli N."/>
            <person name="Wittwer M."/>
            <person name="Tonolla M."/>
        </authorList>
    </citation>
    <scope>NUCLEOTIDE SEQUENCE [LARGE SCALE GENOMIC DNA]</scope>
    <source>
        <strain evidence="4 5">Cad16T</strain>
    </source>
</reference>
<dbReference type="Gene3D" id="2.70.70.10">
    <property type="entry name" value="Glucose Permease (Domain IIA)"/>
    <property type="match status" value="1"/>
</dbReference>
<dbReference type="OrthoDB" id="9793746at2"/>
<dbReference type="InterPro" id="IPR011055">
    <property type="entry name" value="Dup_hybrid_motif"/>
</dbReference>
<feature type="chain" id="PRO_5014609920" evidence="2">
    <location>
        <begin position="22"/>
        <end position="255"/>
    </location>
</feature>
<dbReference type="GO" id="GO:0004222">
    <property type="term" value="F:metalloendopeptidase activity"/>
    <property type="evidence" value="ECO:0007669"/>
    <property type="project" value="TreeGrafter"/>
</dbReference>
<dbReference type="CDD" id="cd12797">
    <property type="entry name" value="M23_peptidase"/>
    <property type="match status" value="1"/>
</dbReference>
<proteinExistence type="inferred from homology"/>
<dbReference type="GO" id="GO:0009279">
    <property type="term" value="C:cell outer membrane"/>
    <property type="evidence" value="ECO:0007669"/>
    <property type="project" value="TreeGrafter"/>
</dbReference>
<dbReference type="PANTHER" id="PTHR21666:SF263">
    <property type="entry name" value="MUREIN HYDROLASE ACTIVATOR NLPD"/>
    <property type="match status" value="1"/>
</dbReference>
<dbReference type="AlphaFoldDB" id="A0A2K8U618"/>
<dbReference type="RefSeq" id="WP_100918806.1">
    <property type="nucleotide sequence ID" value="NZ_CP020370.1"/>
</dbReference>
<dbReference type="EMBL" id="CP020370">
    <property type="protein sequence ID" value="AUB81030.1"/>
    <property type="molecule type" value="Genomic_DNA"/>
</dbReference>
<evidence type="ECO:0000256" key="2">
    <source>
        <dbReference type="SAM" id="SignalP"/>
    </source>
</evidence>
<evidence type="ECO:0000313" key="4">
    <source>
        <dbReference type="EMBL" id="AUB81030.1"/>
    </source>
</evidence>
<comment type="similarity">
    <text evidence="1">Belongs to the E.coli NlpD/Haemophilus LppB family.</text>
</comment>
<dbReference type="Proteomes" id="UP000232638">
    <property type="component" value="Chromosome"/>
</dbReference>
<dbReference type="InterPro" id="IPR018392">
    <property type="entry name" value="LysM"/>
</dbReference>
<dbReference type="PANTHER" id="PTHR21666">
    <property type="entry name" value="PEPTIDASE-RELATED"/>
    <property type="match status" value="1"/>
</dbReference>
<accession>A0A2K8U618</accession>
<gene>
    <name evidence="4" type="ORF">THSYN_08750</name>
</gene>
<dbReference type="PROSITE" id="PS51782">
    <property type="entry name" value="LYSM"/>
    <property type="match status" value="1"/>
</dbReference>
<dbReference type="SUPFAM" id="SSF51261">
    <property type="entry name" value="Duplicated hybrid motif"/>
    <property type="match status" value="1"/>
</dbReference>